<feature type="compositionally biased region" description="Basic and acidic residues" evidence="1">
    <location>
        <begin position="515"/>
        <end position="526"/>
    </location>
</feature>
<feature type="region of interest" description="Disordered" evidence="1">
    <location>
        <begin position="460"/>
        <end position="611"/>
    </location>
</feature>
<comment type="caution">
    <text evidence="2">The sequence shown here is derived from an EMBL/GenBank/DDBJ whole genome shotgun (WGS) entry which is preliminary data.</text>
</comment>
<organism evidence="2 3">
    <name type="scientific">Dioszegia hungarica</name>
    <dbReference type="NCBI Taxonomy" id="4972"/>
    <lineage>
        <taxon>Eukaryota</taxon>
        <taxon>Fungi</taxon>
        <taxon>Dikarya</taxon>
        <taxon>Basidiomycota</taxon>
        <taxon>Agaricomycotina</taxon>
        <taxon>Tremellomycetes</taxon>
        <taxon>Tremellales</taxon>
        <taxon>Bulleribasidiaceae</taxon>
        <taxon>Dioszegia</taxon>
    </lineage>
</organism>
<proteinExistence type="predicted"/>
<feature type="compositionally biased region" description="Pro residues" evidence="1">
    <location>
        <begin position="586"/>
        <end position="602"/>
    </location>
</feature>
<feature type="region of interest" description="Disordered" evidence="1">
    <location>
        <begin position="1"/>
        <end position="87"/>
    </location>
</feature>
<dbReference type="AlphaFoldDB" id="A0AA38HD46"/>
<evidence type="ECO:0000256" key="1">
    <source>
        <dbReference type="SAM" id="MobiDB-lite"/>
    </source>
</evidence>
<name>A0AA38HD46_9TREE</name>
<feature type="compositionally biased region" description="Polar residues" evidence="1">
    <location>
        <begin position="38"/>
        <end position="54"/>
    </location>
</feature>
<feature type="compositionally biased region" description="Basic residues" evidence="1">
    <location>
        <begin position="69"/>
        <end position="79"/>
    </location>
</feature>
<reference evidence="2" key="1">
    <citation type="journal article" date="2022" name="G3 (Bethesda)">
        <title>High quality genome of the basidiomycete yeast Dioszegia hungarica PDD-24b-2 isolated from cloud water.</title>
        <authorList>
            <person name="Jarrige D."/>
            <person name="Haridas S."/>
            <person name="Bleykasten-Grosshans C."/>
            <person name="Joly M."/>
            <person name="Nadalig T."/>
            <person name="Sancelme M."/>
            <person name="Vuilleumier S."/>
            <person name="Grigoriev I.V."/>
            <person name="Amato P."/>
            <person name="Bringel F."/>
        </authorList>
    </citation>
    <scope>NUCLEOTIDE SEQUENCE</scope>
    <source>
        <strain evidence="2">PDD-24b-2</strain>
    </source>
</reference>
<sequence length="694" mass="75979">MPSTKRKSTDAPAGTPSKKTPAGKSAKSKPAAPTPSSLDGTSIASSSSLGFTDTPSKRRKTEPAPKAAAKGKGKGKAGKAAKPDLEWYDSGGRLAASGILNEEELDIFHFVRKPVFNKPKPAGAKRVTEPTSSATLYLADSDDELPDVEPEEVVADEDLYESSLSPEAAPSQPVFRPTTLPLRYQRFEDRTALLVLFERNWFPAYLVDFFPVQSLEEKKRRKKDQWEVQMHPSTGRVNTRKVAQKDIMYLDDDRIASCTLGGIATVAMTYNSNARTRAASPTREGEDDPPLPHPDTFVDLPREQQIRLLRPHLRTIIHEQYEPAQWRIDLFHQTHRISTEKLARVANYGDICTDEVVQCIVPELERWLLMSCNPDNNYDPATALHGSERFDALAPASKREFIQLVLVPELIIRLCIASTDLPTLLEHASPKLKLKLAAAAPAVEEQAEEEPMVEASQVTMAEQADEPMEAAEAEGEAPADVAEEPTGGRSDEKMFGEPDEQPATAPEPAALADGGEAHWSEGEGDGRLAPGGSARRETSELQDMIVATPDIPNGGNEDSAAAGPVDAPNPADEPAPLGVLTQAFPAPAPALAPIPAPAPEPQPEADQPNLTPDELYNLAVRHLHSLAADDTTSRWEYITREIKQTRSLMRDEQGLPDENLSGFEKEQLRLSQQGYEQSFVGEVGRRRKKVRYTE</sequence>
<feature type="compositionally biased region" description="Low complexity" evidence="1">
    <location>
        <begin position="16"/>
        <end position="37"/>
    </location>
</feature>
<keyword evidence="3" id="KW-1185">Reference proteome</keyword>
<dbReference type="EMBL" id="JAKWFO010000005">
    <property type="protein sequence ID" value="KAI9636746.1"/>
    <property type="molecule type" value="Genomic_DNA"/>
</dbReference>
<dbReference type="GeneID" id="77728009"/>
<evidence type="ECO:0000313" key="2">
    <source>
        <dbReference type="EMBL" id="KAI9636746.1"/>
    </source>
</evidence>
<feature type="compositionally biased region" description="Acidic residues" evidence="1">
    <location>
        <begin position="463"/>
        <end position="483"/>
    </location>
</feature>
<gene>
    <name evidence="2" type="ORF">MKK02DRAFT_33870</name>
</gene>
<accession>A0AA38HD46</accession>
<dbReference type="Proteomes" id="UP001164286">
    <property type="component" value="Unassembled WGS sequence"/>
</dbReference>
<protein>
    <submittedName>
        <fullName evidence="2">Uncharacterized protein</fullName>
    </submittedName>
</protein>
<dbReference type="RefSeq" id="XP_052946523.1">
    <property type="nucleotide sequence ID" value="XM_053088804.1"/>
</dbReference>
<evidence type="ECO:0000313" key="3">
    <source>
        <dbReference type="Proteomes" id="UP001164286"/>
    </source>
</evidence>